<keyword evidence="6" id="KW-0677">Repeat</keyword>
<evidence type="ECO:0000256" key="10">
    <source>
        <dbReference type="ARBA" id="ARBA00023180"/>
    </source>
</evidence>
<feature type="transmembrane region" description="Helical" evidence="11">
    <location>
        <begin position="799"/>
        <end position="821"/>
    </location>
</feature>
<organism evidence="13 14">
    <name type="scientific">Quillaja saponaria</name>
    <name type="common">Soap bark tree</name>
    <dbReference type="NCBI Taxonomy" id="32244"/>
    <lineage>
        <taxon>Eukaryota</taxon>
        <taxon>Viridiplantae</taxon>
        <taxon>Streptophyta</taxon>
        <taxon>Embryophyta</taxon>
        <taxon>Tracheophyta</taxon>
        <taxon>Spermatophyta</taxon>
        <taxon>Magnoliopsida</taxon>
        <taxon>eudicotyledons</taxon>
        <taxon>Gunneridae</taxon>
        <taxon>Pentapetalae</taxon>
        <taxon>rosids</taxon>
        <taxon>fabids</taxon>
        <taxon>Fabales</taxon>
        <taxon>Quillajaceae</taxon>
        <taxon>Quillaja</taxon>
    </lineage>
</organism>
<dbReference type="PANTHER" id="PTHR27000">
    <property type="entry name" value="LEUCINE-RICH REPEAT RECEPTOR-LIKE PROTEIN KINASE FAMILY PROTEIN-RELATED"/>
    <property type="match status" value="1"/>
</dbReference>
<evidence type="ECO:0000256" key="3">
    <source>
        <dbReference type="ARBA" id="ARBA00022614"/>
    </source>
</evidence>
<evidence type="ECO:0000256" key="11">
    <source>
        <dbReference type="SAM" id="Phobius"/>
    </source>
</evidence>
<dbReference type="SUPFAM" id="SSF52058">
    <property type="entry name" value="L domain-like"/>
    <property type="match status" value="2"/>
</dbReference>
<evidence type="ECO:0000259" key="12">
    <source>
        <dbReference type="PROSITE" id="PS50873"/>
    </source>
</evidence>
<dbReference type="GO" id="GO:0006979">
    <property type="term" value="P:response to oxidative stress"/>
    <property type="evidence" value="ECO:0007669"/>
    <property type="project" value="InterPro"/>
</dbReference>
<evidence type="ECO:0000256" key="6">
    <source>
        <dbReference type="ARBA" id="ARBA00022737"/>
    </source>
</evidence>
<keyword evidence="7 11" id="KW-1133">Transmembrane helix</keyword>
<evidence type="ECO:0000313" key="13">
    <source>
        <dbReference type="EMBL" id="KAJ7974308.1"/>
    </source>
</evidence>
<evidence type="ECO:0000313" key="14">
    <source>
        <dbReference type="Proteomes" id="UP001163823"/>
    </source>
</evidence>
<dbReference type="Pfam" id="PF08263">
    <property type="entry name" value="LRRNT_2"/>
    <property type="match status" value="1"/>
</dbReference>
<dbReference type="Pfam" id="PF00560">
    <property type="entry name" value="LRR_1"/>
    <property type="match status" value="7"/>
</dbReference>
<keyword evidence="3" id="KW-0433">Leucine-rich repeat</keyword>
<dbReference type="FunFam" id="3.80.10.10:FF:000679">
    <property type="entry name" value="LRR receptor-like serine/threonine-protein kinase RPK2"/>
    <property type="match status" value="1"/>
</dbReference>
<keyword evidence="5" id="KW-0732">Signal</keyword>
<gene>
    <name evidence="13" type="ORF">O6P43_004399</name>
</gene>
<dbReference type="InterPro" id="IPR013210">
    <property type="entry name" value="LRR_N_plant-typ"/>
</dbReference>
<protein>
    <submittedName>
        <fullName evidence="13">LRR receptor-like kinase family protein</fullName>
    </submittedName>
</protein>
<evidence type="ECO:0000256" key="7">
    <source>
        <dbReference type="ARBA" id="ARBA00022989"/>
    </source>
</evidence>
<accession>A0AAD7Q3R8</accession>
<evidence type="ECO:0000256" key="2">
    <source>
        <dbReference type="ARBA" id="ARBA00004479"/>
    </source>
</evidence>
<proteinExistence type="predicted"/>
<dbReference type="FunFam" id="3.80.10.10:FF:000369">
    <property type="entry name" value="LRR receptor-like serine/threonine-protein kinase RPK2"/>
    <property type="match status" value="1"/>
</dbReference>
<dbReference type="GO" id="GO:0004601">
    <property type="term" value="F:peroxidase activity"/>
    <property type="evidence" value="ECO:0007669"/>
    <property type="project" value="InterPro"/>
</dbReference>
<keyword evidence="13" id="KW-0418">Kinase</keyword>
<evidence type="ECO:0000256" key="5">
    <source>
        <dbReference type="ARBA" id="ARBA00022729"/>
    </source>
</evidence>
<dbReference type="InterPro" id="IPR003591">
    <property type="entry name" value="Leu-rich_rpt_typical-subtyp"/>
</dbReference>
<comment type="caution">
    <text evidence="13">The sequence shown here is derived from an EMBL/GenBank/DDBJ whole genome shotgun (WGS) entry which is preliminary data.</text>
</comment>
<feature type="domain" description="Plant heme peroxidase family profile" evidence="12">
    <location>
        <begin position="290"/>
        <end position="575"/>
    </location>
</feature>
<evidence type="ECO:0000256" key="8">
    <source>
        <dbReference type="ARBA" id="ARBA00023136"/>
    </source>
</evidence>
<keyword evidence="10" id="KW-0325">Glycoprotein</keyword>
<reference evidence="13" key="1">
    <citation type="journal article" date="2023" name="Science">
        <title>Elucidation of the pathway for biosynthesis of saponin adjuvants from the soapbark tree.</title>
        <authorList>
            <person name="Reed J."/>
            <person name="Orme A."/>
            <person name="El-Demerdash A."/>
            <person name="Owen C."/>
            <person name="Martin L.B.B."/>
            <person name="Misra R.C."/>
            <person name="Kikuchi S."/>
            <person name="Rejzek M."/>
            <person name="Martin A.C."/>
            <person name="Harkess A."/>
            <person name="Leebens-Mack J."/>
            <person name="Louveau T."/>
            <person name="Stephenson M.J."/>
            <person name="Osbourn A."/>
        </authorList>
    </citation>
    <scope>NUCLEOTIDE SEQUENCE</scope>
    <source>
        <strain evidence="13">S10</strain>
    </source>
</reference>
<name>A0AAD7Q3R8_QUISA</name>
<dbReference type="FunFam" id="3.80.10.10:FF:000041">
    <property type="entry name" value="LRR receptor-like serine/threonine-protein kinase ERECTA"/>
    <property type="match status" value="1"/>
</dbReference>
<comment type="subcellular location">
    <subcellularLocation>
        <location evidence="1">Cell membrane</location>
        <topology evidence="1">Single-pass membrane protein</topology>
    </subcellularLocation>
    <subcellularLocation>
        <location evidence="2">Membrane</location>
        <topology evidence="2">Single-pass type I membrane protein</topology>
    </subcellularLocation>
</comment>
<dbReference type="PROSITE" id="PS50873">
    <property type="entry name" value="PEROXIDASE_4"/>
    <property type="match status" value="1"/>
</dbReference>
<dbReference type="InterPro" id="IPR032675">
    <property type="entry name" value="LRR_dom_sf"/>
</dbReference>
<dbReference type="Gene3D" id="3.80.10.10">
    <property type="entry name" value="Ribonuclease Inhibitor"/>
    <property type="match status" value="3"/>
</dbReference>
<dbReference type="Pfam" id="PF13855">
    <property type="entry name" value="LRR_8"/>
    <property type="match status" value="1"/>
</dbReference>
<dbReference type="SMART" id="SM00369">
    <property type="entry name" value="LRR_TYP"/>
    <property type="match status" value="7"/>
</dbReference>
<dbReference type="GO" id="GO:0016301">
    <property type="term" value="F:kinase activity"/>
    <property type="evidence" value="ECO:0007669"/>
    <property type="project" value="UniProtKB-KW"/>
</dbReference>
<evidence type="ECO:0000256" key="4">
    <source>
        <dbReference type="ARBA" id="ARBA00022692"/>
    </source>
</evidence>
<sequence>MVFSYTSVIKWHFFHKLMSPILVVKLFFLLWALSMSQIDVVLADSDKSVLLQFKNSVSDPSGLLSSWDSVDSNHCHWFGVSCDSNSRVFSLNITGNGGEGKSNASSCSNFAHSPLYLYEVRRSCEYSRGKLIGKVSPVISKLSELRILSLPFNGLDGEVPNEIWGMDKLEVLDLEGNSITGSLPIQFGGFRNLRVLNLGFNRIVGEIPSSLTHLASLEILNLAGNTLNGSLPGFLGQLREVYLLFNLFTGPISSEIGENCRKLEHLDLSGNFLVGKIPRSLGNCTQLRKLLLYSNMLEEDIPSELGYLQKLEILDVSRNSLSGSIPPELGKCSELYVLVLSNLFNPLPEGNNTKRDSLLGQLNDELNYFEGALPEEITTLPKLRILWAPRATLEGRFSRNWGACDNLEMINLAQNYFTGKFTDELSHCKNLFFLDLSSNSLSGELLEELPVPCMTVFDVSGNLLSGSIPKFSNRACPTVPSWKGDLYGPNDILLQYQSFFASKSYGKSPLISLGEDGNLSVLHNFGHNNFTGIIQSMPISPARLGKQTVYTFLVGENKLTGPFPGNLFEKCEGLDSLLVNVSNNRLSSPIPVNIGTMCRSLKFLDASGNQITGKIPPGLGGLVSLVSLNLSKNLLQGQIPTTLGQIKDLKFLSLAGNSLTGVIPSSLGQLYSLKVLDLSSNSLTGEIPKVLVNLRSLEGLLLKYNKLSGQIPAGLANVATLSMFNVSFNNLSGSLPLNSNLMKCSSAVGNPYIQSCRMFSLTVPSSDQQGRVGYSNSYAASPSGATSKRRGSGFNSIEIASITSASAIVSVLLALIVLFFYTRKWNPRSRVLGATRKEVTVFTDIGVPLTFENVVHATGSFNASNCIGNGGFGDNLQGRDIPGSLGGNKTACSWTIPRDPTIPCRD</sequence>
<dbReference type="PANTHER" id="PTHR27000:SF584">
    <property type="entry name" value="LRR RECEPTOR-LIKE SERINE_THREONINE-PROTEIN KINASE RPK2"/>
    <property type="match status" value="1"/>
</dbReference>
<evidence type="ECO:0000256" key="1">
    <source>
        <dbReference type="ARBA" id="ARBA00004162"/>
    </source>
</evidence>
<keyword evidence="4 11" id="KW-0812">Transmembrane</keyword>
<keyword evidence="9 13" id="KW-0675">Receptor</keyword>
<dbReference type="InterPro" id="IPR002016">
    <property type="entry name" value="Haem_peroxidase"/>
</dbReference>
<dbReference type="EMBL" id="JARAOO010000003">
    <property type="protein sequence ID" value="KAJ7974308.1"/>
    <property type="molecule type" value="Genomic_DNA"/>
</dbReference>
<keyword evidence="14" id="KW-1185">Reference proteome</keyword>
<dbReference type="KEGG" id="qsa:O6P43_004399"/>
<dbReference type="Proteomes" id="UP001163823">
    <property type="component" value="Chromosome 3"/>
</dbReference>
<evidence type="ECO:0000256" key="9">
    <source>
        <dbReference type="ARBA" id="ARBA00023170"/>
    </source>
</evidence>
<keyword evidence="13" id="KW-0808">Transferase</keyword>
<keyword evidence="8 11" id="KW-0472">Membrane</keyword>
<dbReference type="GO" id="GO:0005886">
    <property type="term" value="C:plasma membrane"/>
    <property type="evidence" value="ECO:0007669"/>
    <property type="project" value="UniProtKB-SubCell"/>
</dbReference>
<dbReference type="AlphaFoldDB" id="A0AAD7Q3R8"/>
<dbReference type="InterPro" id="IPR001611">
    <property type="entry name" value="Leu-rich_rpt"/>
</dbReference>
<dbReference type="PRINTS" id="PR00019">
    <property type="entry name" value="LEURICHRPT"/>
</dbReference>
<dbReference type="GO" id="GO:0020037">
    <property type="term" value="F:heme binding"/>
    <property type="evidence" value="ECO:0007669"/>
    <property type="project" value="InterPro"/>
</dbReference>